<dbReference type="PANTHER" id="PTHR43581">
    <property type="entry name" value="ATP/GTP PHOSPHATASE"/>
    <property type="match status" value="1"/>
</dbReference>
<feature type="domain" description="ATPase AAA-type core" evidence="1">
    <location>
        <begin position="25"/>
        <end position="349"/>
    </location>
</feature>
<dbReference type="EMBL" id="PDJE01000001">
    <property type="protein sequence ID" value="PFG29928.1"/>
    <property type="molecule type" value="Genomic_DNA"/>
</dbReference>
<organism evidence="2 3">
    <name type="scientific">Paramicrobacterium agarici</name>
    <dbReference type="NCBI Taxonomy" id="630514"/>
    <lineage>
        <taxon>Bacteria</taxon>
        <taxon>Bacillati</taxon>
        <taxon>Actinomycetota</taxon>
        <taxon>Actinomycetes</taxon>
        <taxon>Micrococcales</taxon>
        <taxon>Microbacteriaceae</taxon>
        <taxon>Paramicrobacterium</taxon>
    </lineage>
</organism>
<keyword evidence="2" id="KW-0255">Endonuclease</keyword>
<reference evidence="2 3" key="1">
    <citation type="submission" date="2017-10" db="EMBL/GenBank/DDBJ databases">
        <title>Sequencing the genomes of 1000 actinobacteria strains.</title>
        <authorList>
            <person name="Klenk H.-P."/>
        </authorList>
    </citation>
    <scope>NUCLEOTIDE SEQUENCE [LARGE SCALE GENOMIC DNA]</scope>
    <source>
        <strain evidence="2 3">DSM 21798</strain>
    </source>
</reference>
<accession>A0A2A9DTA5</accession>
<comment type="caution">
    <text evidence="2">The sequence shown here is derived from an EMBL/GenBank/DDBJ whole genome shotgun (WGS) entry which is preliminary data.</text>
</comment>
<keyword evidence="2" id="KW-0540">Nuclease</keyword>
<dbReference type="Pfam" id="PF13304">
    <property type="entry name" value="AAA_21"/>
    <property type="match status" value="1"/>
</dbReference>
<keyword evidence="2" id="KW-0378">Hydrolase</keyword>
<sequence length="581" mass="64319">MRITEATVRNYRSIGRQTHFALSDLTTLIGPNNEGKSNLLRALALGLRVIDAWGRLPDRITGNGELSGSQVRLVYDSFRPHRRPDRHRDVSYEWSSDYPLSKQAAKSPQPTLVRITFSLNDEEIAAFRDETSLANNGTLPIELKFNRARTSLQVVKPGRGAAGYTSKAPAIAKFVSERIDYVIVPAVRTMDQAMELLNNLAALRLNELARTDEYLKALRQVDELRSSAVESVQADLKETISTYLANVESVELSRRDVRAAETINRVTIDDGSPTSLAQKGDGVKSLFALALIQHLAHQRVDQDKSNLVLLVDEPEAHLHSRAVHDLLALFTKIAREQQVVLATHNPIFVNRETIAANVLVRSNAASAAHSVHSIREVLGVELQDNLDSAEIVVLTEGWTDAKILPAVLAHMSSRAERDIATGRVIFKATTGAGKLARHIQRERSTACRILAVLDGDKAGQDQAVRLHDDGVLDRKNIFVLRDSMRTASEIEDLLDPQVYLETLEVKFGRRFKENHFKNPRRKWSQNFLAAASSLGLSGAEAELLKEAKLAVCESAVTAAEQPMRLTSLPGVEALSEAIWKQ</sequence>
<dbReference type="PANTHER" id="PTHR43581:SF3">
    <property type="entry name" value="AAA+ ATPASE DOMAIN-CONTAINING PROTEIN"/>
    <property type="match status" value="1"/>
</dbReference>
<evidence type="ECO:0000313" key="3">
    <source>
        <dbReference type="Proteomes" id="UP000221369"/>
    </source>
</evidence>
<dbReference type="Proteomes" id="UP000221369">
    <property type="component" value="Unassembled WGS sequence"/>
</dbReference>
<evidence type="ECO:0000313" key="2">
    <source>
        <dbReference type="EMBL" id="PFG29928.1"/>
    </source>
</evidence>
<dbReference type="AlphaFoldDB" id="A0A2A9DTA5"/>
<keyword evidence="3" id="KW-1185">Reference proteome</keyword>
<protein>
    <submittedName>
        <fullName evidence="2">Putative ATP-dependent endonuclease of OLD family</fullName>
    </submittedName>
</protein>
<dbReference type="CDD" id="cd00267">
    <property type="entry name" value="ABC_ATPase"/>
    <property type="match status" value="1"/>
</dbReference>
<dbReference type="Gene3D" id="3.40.50.300">
    <property type="entry name" value="P-loop containing nucleotide triphosphate hydrolases"/>
    <property type="match status" value="1"/>
</dbReference>
<dbReference type="InterPro" id="IPR003959">
    <property type="entry name" value="ATPase_AAA_core"/>
</dbReference>
<name>A0A2A9DTA5_9MICO</name>
<proteinExistence type="predicted"/>
<dbReference type="GO" id="GO:0016887">
    <property type="term" value="F:ATP hydrolysis activity"/>
    <property type="evidence" value="ECO:0007669"/>
    <property type="project" value="InterPro"/>
</dbReference>
<dbReference type="InterPro" id="IPR051396">
    <property type="entry name" value="Bact_Antivir_Def_Nuclease"/>
</dbReference>
<evidence type="ECO:0000259" key="1">
    <source>
        <dbReference type="Pfam" id="PF13304"/>
    </source>
</evidence>
<dbReference type="SUPFAM" id="SSF52540">
    <property type="entry name" value="P-loop containing nucleoside triphosphate hydrolases"/>
    <property type="match status" value="1"/>
</dbReference>
<gene>
    <name evidence="2" type="ORF">ATJ78_0847</name>
</gene>
<dbReference type="InterPro" id="IPR027417">
    <property type="entry name" value="P-loop_NTPase"/>
</dbReference>
<dbReference type="GO" id="GO:0005524">
    <property type="term" value="F:ATP binding"/>
    <property type="evidence" value="ECO:0007669"/>
    <property type="project" value="InterPro"/>
</dbReference>
<dbReference type="GO" id="GO:0004519">
    <property type="term" value="F:endonuclease activity"/>
    <property type="evidence" value="ECO:0007669"/>
    <property type="project" value="UniProtKB-KW"/>
</dbReference>